<evidence type="ECO:0000256" key="8">
    <source>
        <dbReference type="ARBA" id="ARBA00022848"/>
    </source>
</evidence>
<evidence type="ECO:0000256" key="1">
    <source>
        <dbReference type="ARBA" id="ARBA00001971"/>
    </source>
</evidence>
<keyword evidence="11 14" id="KW-0503">Monooxygenase</keyword>
<keyword evidence="12" id="KW-0472">Membrane</keyword>
<evidence type="ECO:0000313" key="15">
    <source>
        <dbReference type="EMBL" id="KAK1371712.1"/>
    </source>
</evidence>
<evidence type="ECO:0000256" key="6">
    <source>
        <dbReference type="ARBA" id="ARBA00022723"/>
    </source>
</evidence>
<keyword evidence="8" id="KW-0492">Microsome</keyword>
<dbReference type="Proteomes" id="UP001237642">
    <property type="component" value="Unassembled WGS sequence"/>
</dbReference>
<dbReference type="EMBL" id="JAUIZM010000008">
    <property type="protein sequence ID" value="KAK1371712.1"/>
    <property type="molecule type" value="Genomic_DNA"/>
</dbReference>
<keyword evidence="10 13" id="KW-0408">Iron</keyword>
<evidence type="ECO:0000256" key="10">
    <source>
        <dbReference type="ARBA" id="ARBA00023004"/>
    </source>
</evidence>
<dbReference type="PRINTS" id="PR00463">
    <property type="entry name" value="EP450I"/>
</dbReference>
<comment type="subcellular location">
    <subcellularLocation>
        <location evidence="2">Microsome membrane</location>
        <topology evidence="2">Single-pass membrane protein</topology>
    </subcellularLocation>
</comment>
<dbReference type="CDD" id="cd11072">
    <property type="entry name" value="CYP71-like"/>
    <property type="match status" value="1"/>
</dbReference>
<evidence type="ECO:0000256" key="2">
    <source>
        <dbReference type="ARBA" id="ARBA00004111"/>
    </source>
</evidence>
<comment type="caution">
    <text evidence="15">The sequence shown here is derived from an EMBL/GenBank/DDBJ whole genome shotgun (WGS) entry which is preliminary data.</text>
</comment>
<evidence type="ECO:0000256" key="12">
    <source>
        <dbReference type="ARBA" id="ARBA00023136"/>
    </source>
</evidence>
<keyword evidence="16" id="KW-1185">Reference proteome</keyword>
<evidence type="ECO:0000256" key="14">
    <source>
        <dbReference type="RuleBase" id="RU000461"/>
    </source>
</evidence>
<dbReference type="InterPro" id="IPR036396">
    <property type="entry name" value="Cyt_P450_sf"/>
</dbReference>
<dbReference type="SUPFAM" id="SSF48264">
    <property type="entry name" value="Cytochrome P450"/>
    <property type="match status" value="1"/>
</dbReference>
<dbReference type="InterPro" id="IPR017972">
    <property type="entry name" value="Cyt_P450_CS"/>
</dbReference>
<comment type="similarity">
    <text evidence="4 14">Belongs to the cytochrome P450 family.</text>
</comment>
<dbReference type="InterPro" id="IPR001128">
    <property type="entry name" value="Cyt_P450"/>
</dbReference>
<dbReference type="PROSITE" id="PS00086">
    <property type="entry name" value="CYTOCHROME_P450"/>
    <property type="match status" value="1"/>
</dbReference>
<keyword evidence="5 13" id="KW-0349">Heme</keyword>
<comment type="pathway">
    <text evidence="3">Secondary metabolite biosynthesis.</text>
</comment>
<evidence type="ECO:0000256" key="13">
    <source>
        <dbReference type="PIRSR" id="PIRSR602401-1"/>
    </source>
</evidence>
<dbReference type="GO" id="GO:0009805">
    <property type="term" value="P:coumarin biosynthetic process"/>
    <property type="evidence" value="ECO:0007669"/>
    <property type="project" value="UniProtKB-ARBA"/>
</dbReference>
<dbReference type="GO" id="GO:0004497">
    <property type="term" value="F:monooxygenase activity"/>
    <property type="evidence" value="ECO:0007669"/>
    <property type="project" value="UniProtKB-KW"/>
</dbReference>
<evidence type="ECO:0000256" key="11">
    <source>
        <dbReference type="ARBA" id="ARBA00023033"/>
    </source>
</evidence>
<keyword evidence="6 13" id="KW-0479">Metal-binding</keyword>
<dbReference type="Gene3D" id="1.10.630.10">
    <property type="entry name" value="Cytochrome P450"/>
    <property type="match status" value="1"/>
</dbReference>
<dbReference type="Pfam" id="PF00067">
    <property type="entry name" value="p450"/>
    <property type="match status" value="1"/>
</dbReference>
<dbReference type="GO" id="GO:0005506">
    <property type="term" value="F:iron ion binding"/>
    <property type="evidence" value="ECO:0007669"/>
    <property type="project" value="InterPro"/>
</dbReference>
<proteinExistence type="inferred from homology"/>
<gene>
    <name evidence="15" type="ORF">POM88_037804</name>
</gene>
<evidence type="ECO:0000256" key="7">
    <source>
        <dbReference type="ARBA" id="ARBA00022824"/>
    </source>
</evidence>
<reference evidence="15" key="1">
    <citation type="submission" date="2023-02" db="EMBL/GenBank/DDBJ databases">
        <title>Genome of toxic invasive species Heracleum sosnowskyi carries increased number of genes despite the absence of recent whole-genome duplications.</title>
        <authorList>
            <person name="Schelkunov M."/>
            <person name="Shtratnikova V."/>
            <person name="Makarenko M."/>
            <person name="Klepikova A."/>
            <person name="Omelchenko D."/>
            <person name="Novikova G."/>
            <person name="Obukhova E."/>
            <person name="Bogdanov V."/>
            <person name="Penin A."/>
            <person name="Logacheva M."/>
        </authorList>
    </citation>
    <scope>NUCLEOTIDE SEQUENCE</scope>
    <source>
        <strain evidence="15">Hsosn_3</strain>
        <tissue evidence="15">Leaf</tissue>
    </source>
</reference>
<evidence type="ECO:0000256" key="3">
    <source>
        <dbReference type="ARBA" id="ARBA00005179"/>
    </source>
</evidence>
<organism evidence="15 16">
    <name type="scientific">Heracleum sosnowskyi</name>
    <dbReference type="NCBI Taxonomy" id="360622"/>
    <lineage>
        <taxon>Eukaryota</taxon>
        <taxon>Viridiplantae</taxon>
        <taxon>Streptophyta</taxon>
        <taxon>Embryophyta</taxon>
        <taxon>Tracheophyta</taxon>
        <taxon>Spermatophyta</taxon>
        <taxon>Magnoliopsida</taxon>
        <taxon>eudicotyledons</taxon>
        <taxon>Gunneridae</taxon>
        <taxon>Pentapetalae</taxon>
        <taxon>asterids</taxon>
        <taxon>campanulids</taxon>
        <taxon>Apiales</taxon>
        <taxon>Apiaceae</taxon>
        <taxon>Apioideae</taxon>
        <taxon>apioid superclade</taxon>
        <taxon>Tordylieae</taxon>
        <taxon>Tordyliinae</taxon>
        <taxon>Heracleum</taxon>
    </lineage>
</organism>
<dbReference type="PANTHER" id="PTHR47943">
    <property type="entry name" value="CYTOCHROME P450 93A3-LIKE"/>
    <property type="match status" value="1"/>
</dbReference>
<dbReference type="GO" id="GO:0016705">
    <property type="term" value="F:oxidoreductase activity, acting on paired donors, with incorporation or reduction of molecular oxygen"/>
    <property type="evidence" value="ECO:0007669"/>
    <property type="project" value="InterPro"/>
</dbReference>
<evidence type="ECO:0000313" key="16">
    <source>
        <dbReference type="Proteomes" id="UP001237642"/>
    </source>
</evidence>
<dbReference type="FunFam" id="1.10.630.10:FF:000011">
    <property type="entry name" value="Cytochrome P450 83B1"/>
    <property type="match status" value="1"/>
</dbReference>
<reference evidence="15" key="2">
    <citation type="submission" date="2023-05" db="EMBL/GenBank/DDBJ databases">
        <authorList>
            <person name="Schelkunov M.I."/>
        </authorList>
    </citation>
    <scope>NUCLEOTIDE SEQUENCE</scope>
    <source>
        <strain evidence="15">Hsosn_3</strain>
        <tissue evidence="15">Leaf</tissue>
    </source>
</reference>
<evidence type="ECO:0000256" key="9">
    <source>
        <dbReference type="ARBA" id="ARBA00023002"/>
    </source>
</evidence>
<dbReference type="AlphaFoldDB" id="A0AAD8HSL3"/>
<dbReference type="GO" id="GO:0020037">
    <property type="term" value="F:heme binding"/>
    <property type="evidence" value="ECO:0007669"/>
    <property type="project" value="InterPro"/>
</dbReference>
<evidence type="ECO:0000256" key="5">
    <source>
        <dbReference type="ARBA" id="ARBA00022617"/>
    </source>
</evidence>
<sequence length="496" mass="56397">MDWTWLAIAVVLAYLLQTWLKKKTLGRKLPPGPRGLPILGHLHLLSKNPHQDLQKLAEKHGPIMSMRFGFVPNIIVSSPQAAEQFLKTYDLNFAGRPSLEAAKYISYGQINLSFSTYGPYWRNMRKLCTLDLLSNHKINSFQAMRKEELELLVDYIKNAAQEQTAIDLGTKVSSMISDMTCRMIFGKRFEDKDLKGRGFQAVIQEGMQLATAFNLGDYFPYLGVLDLQGMTKKLKAIAELFDNFLEKILDEHEQSKEDKQTKDFVDTMLDIMKSGEAEFEFDRAHVKATLLDMFGGGIDTTATAIEWLISELLRHPRVMKKVQSELEQVVGMDKMVKESDLESLKYLDMVIKESFRLHPVAPFLLPHECIEDCTIDGFFIPKKSRIIVNTWAIGRDPKVWTDAENFNPERFVGSSIDLRGRDFELLPFGSGRRGCPGMQLGLTVIRLVVAQLLHCFDWDLPNGMLPSELDMTEEFGLVVARATHVMAIPTCRLHKS</sequence>
<dbReference type="InterPro" id="IPR002401">
    <property type="entry name" value="Cyt_P450_E_grp-I"/>
</dbReference>
<protein>
    <submittedName>
        <fullName evidence="15">Flavonoid 3-hydroxylase</fullName>
    </submittedName>
</protein>
<feature type="binding site" description="axial binding residue" evidence="13">
    <location>
        <position position="435"/>
    </location>
    <ligand>
        <name>heme</name>
        <dbReference type="ChEBI" id="CHEBI:30413"/>
    </ligand>
    <ligandPart>
        <name>Fe</name>
        <dbReference type="ChEBI" id="CHEBI:18248"/>
    </ligandPart>
</feature>
<accession>A0AAD8HSL3</accession>
<comment type="cofactor">
    <cofactor evidence="1 13">
        <name>heme</name>
        <dbReference type="ChEBI" id="CHEBI:30413"/>
    </cofactor>
</comment>
<keyword evidence="9 14" id="KW-0560">Oxidoreductase</keyword>
<dbReference type="PRINTS" id="PR00385">
    <property type="entry name" value="P450"/>
</dbReference>
<name>A0AAD8HSL3_9APIA</name>
<keyword evidence="7" id="KW-0256">Endoplasmic reticulum</keyword>
<dbReference type="PANTHER" id="PTHR47943:SF2">
    <property type="entry name" value="CYTOCHROME P450"/>
    <property type="match status" value="1"/>
</dbReference>
<evidence type="ECO:0000256" key="4">
    <source>
        <dbReference type="ARBA" id="ARBA00010617"/>
    </source>
</evidence>